<dbReference type="PROSITE" id="PS00041">
    <property type="entry name" value="HTH_ARAC_FAMILY_1"/>
    <property type="match status" value="1"/>
</dbReference>
<proteinExistence type="predicted"/>
<dbReference type="PANTHER" id="PTHR43280:SF2">
    <property type="entry name" value="HTH-TYPE TRANSCRIPTIONAL REGULATOR EXSA"/>
    <property type="match status" value="1"/>
</dbReference>
<accession>A0A6L9ERK4</accession>
<organism evidence="4 5">
    <name type="scientific">Clostridium butyricum</name>
    <dbReference type="NCBI Taxonomy" id="1492"/>
    <lineage>
        <taxon>Bacteria</taxon>
        <taxon>Bacillati</taxon>
        <taxon>Bacillota</taxon>
        <taxon>Clostridia</taxon>
        <taxon>Eubacteriales</taxon>
        <taxon>Clostridiaceae</taxon>
        <taxon>Clostridium</taxon>
    </lineage>
</organism>
<dbReference type="InterPro" id="IPR018062">
    <property type="entry name" value="HTH_AraC-typ_CS"/>
</dbReference>
<dbReference type="InterPro" id="IPR018771">
    <property type="entry name" value="PocR_dom"/>
</dbReference>
<evidence type="ECO:0000256" key="2">
    <source>
        <dbReference type="ARBA" id="ARBA00023125"/>
    </source>
</evidence>
<dbReference type="Gene3D" id="1.10.10.60">
    <property type="entry name" value="Homeodomain-like"/>
    <property type="match status" value="2"/>
</dbReference>
<sequence>MGKEWYKLTNSNFNLSKLIDLEKWENLQETLALVTKVAIIIVDYKGNPVTKHSGCHRFCKEIRANPELVKYCQKCDSRGGLEAVRLNQPYIYLCHYNIIDMAIPIMIDGKYIGAVMAGQVKLSDTNVESILEQIIVLSKHSMAKKALDDFREYYYELPVLSYEEVKKIADMLFSLCNYLIEEALEKNLISDIYKRVMDDRPEIDSNVLRNYTLKNIEHAKKEMSNAIINTYMDEKVSNYDNDIKIIDTLKPSIEYIYKHKSENFNIDKMAKLCHISPSYFSRLFTKETGEKFSSYVSRLKVEWSKSLLEETGMCINEISDELGFSEVGYFIKIFKKYEGVTPSLYRKYCKKK</sequence>
<comment type="caution">
    <text evidence="4">The sequence shown here is derived from an EMBL/GenBank/DDBJ whole genome shotgun (WGS) entry which is preliminary data.</text>
</comment>
<dbReference type="EMBL" id="WOFV02000066">
    <property type="protein sequence ID" value="NAS19310.1"/>
    <property type="molecule type" value="Genomic_DNA"/>
</dbReference>
<reference evidence="4 5" key="1">
    <citation type="submission" date="2020-01" db="EMBL/GenBank/DDBJ databases">
        <title>Genome sequence of a 1,3-propanediol producer, Clostridium butyricum S3.</title>
        <authorList>
            <person name="Zhou J."/>
        </authorList>
    </citation>
    <scope>NUCLEOTIDE SEQUENCE [LARGE SCALE GENOMIC DNA]</scope>
    <source>
        <strain evidence="4 5">S3</strain>
    </source>
</reference>
<evidence type="ECO:0000256" key="3">
    <source>
        <dbReference type="ARBA" id="ARBA00023163"/>
    </source>
</evidence>
<dbReference type="GO" id="GO:0003700">
    <property type="term" value="F:DNA-binding transcription factor activity"/>
    <property type="evidence" value="ECO:0007669"/>
    <property type="project" value="InterPro"/>
</dbReference>
<evidence type="ECO:0000313" key="5">
    <source>
        <dbReference type="Proteomes" id="UP000474042"/>
    </source>
</evidence>
<dbReference type="Pfam" id="PF10114">
    <property type="entry name" value="PocR"/>
    <property type="match status" value="1"/>
</dbReference>
<dbReference type="AlphaFoldDB" id="A0A6L9ERK4"/>
<gene>
    <name evidence="4" type="ORF">GND98_015965</name>
</gene>
<dbReference type="Proteomes" id="UP000474042">
    <property type="component" value="Unassembled WGS sequence"/>
</dbReference>
<dbReference type="PRINTS" id="PR00032">
    <property type="entry name" value="HTHARAC"/>
</dbReference>
<dbReference type="SUPFAM" id="SSF46689">
    <property type="entry name" value="Homeodomain-like"/>
    <property type="match status" value="2"/>
</dbReference>
<dbReference type="SMART" id="SM00342">
    <property type="entry name" value="HTH_ARAC"/>
    <property type="match status" value="1"/>
</dbReference>
<dbReference type="PROSITE" id="PS01124">
    <property type="entry name" value="HTH_ARAC_FAMILY_2"/>
    <property type="match status" value="1"/>
</dbReference>
<dbReference type="GO" id="GO:0043565">
    <property type="term" value="F:sequence-specific DNA binding"/>
    <property type="evidence" value="ECO:0007669"/>
    <property type="project" value="InterPro"/>
</dbReference>
<dbReference type="InterPro" id="IPR018060">
    <property type="entry name" value="HTH_AraC"/>
</dbReference>
<keyword evidence="1" id="KW-0805">Transcription regulation</keyword>
<dbReference type="PANTHER" id="PTHR43280">
    <property type="entry name" value="ARAC-FAMILY TRANSCRIPTIONAL REGULATOR"/>
    <property type="match status" value="1"/>
</dbReference>
<keyword evidence="3" id="KW-0804">Transcription</keyword>
<evidence type="ECO:0000256" key="1">
    <source>
        <dbReference type="ARBA" id="ARBA00023015"/>
    </source>
</evidence>
<name>A0A6L9ERK4_CLOBU</name>
<evidence type="ECO:0000313" key="4">
    <source>
        <dbReference type="EMBL" id="NAS19310.1"/>
    </source>
</evidence>
<keyword evidence="2" id="KW-0238">DNA-binding</keyword>
<dbReference type="InterPro" id="IPR020449">
    <property type="entry name" value="Tscrpt_reg_AraC-type_HTH"/>
</dbReference>
<protein>
    <submittedName>
        <fullName evidence="4">AraC family transcriptional regulator</fullName>
    </submittedName>
</protein>
<dbReference type="Pfam" id="PF12833">
    <property type="entry name" value="HTH_18"/>
    <property type="match status" value="1"/>
</dbReference>
<dbReference type="InterPro" id="IPR009057">
    <property type="entry name" value="Homeodomain-like_sf"/>
</dbReference>